<dbReference type="PROSITE" id="PS51426">
    <property type="entry name" value="ABL"/>
    <property type="match status" value="1"/>
</dbReference>
<dbReference type="InterPro" id="IPR003018">
    <property type="entry name" value="GAF"/>
</dbReference>
<dbReference type="GO" id="GO:0004673">
    <property type="term" value="F:protein histidine kinase activity"/>
    <property type="evidence" value="ECO:0007669"/>
    <property type="project" value="InterPro"/>
</dbReference>
<dbReference type="InterPro" id="IPR036514">
    <property type="entry name" value="SGNH_hydro_sf"/>
</dbReference>
<dbReference type="AlphaFoldDB" id="A0A4Y9QY69"/>
<dbReference type="GO" id="GO:0000160">
    <property type="term" value="P:phosphorelay signal transduction system"/>
    <property type="evidence" value="ECO:0007669"/>
    <property type="project" value="InterPro"/>
</dbReference>
<reference evidence="3 4" key="1">
    <citation type="journal article" date="2018" name="J. Microbiol.">
        <title>Leifsonia flava sp. nov., a novel actinobacterium isolated from the rhizosphere of Aquilegia viridiflora.</title>
        <authorList>
            <person name="Cai Y."/>
            <person name="Tao W.Z."/>
            <person name="Ma Y.J."/>
            <person name="Cheng J."/>
            <person name="Zhang M.Y."/>
            <person name="Zhang Y.X."/>
        </authorList>
    </citation>
    <scope>NUCLEOTIDE SEQUENCE [LARGE SCALE GENOMIC DNA]</scope>
    <source>
        <strain evidence="3 4">SYP-B2174</strain>
    </source>
</reference>
<evidence type="ECO:0000313" key="3">
    <source>
        <dbReference type="EMBL" id="TFV96768.1"/>
    </source>
</evidence>
<feature type="region of interest" description="Disordered" evidence="1">
    <location>
        <begin position="1"/>
        <end position="21"/>
    </location>
</feature>
<protein>
    <submittedName>
        <fullName evidence="3">GAF domain-containing protein</fullName>
    </submittedName>
</protein>
<organism evidence="3 4">
    <name type="scientific">Orlajensenia leifsoniae</name>
    <dbReference type="NCBI Taxonomy" id="2561933"/>
    <lineage>
        <taxon>Bacteria</taxon>
        <taxon>Bacillati</taxon>
        <taxon>Actinomycetota</taxon>
        <taxon>Actinomycetes</taxon>
        <taxon>Micrococcales</taxon>
        <taxon>Microbacteriaceae</taxon>
        <taxon>Orlajensenia</taxon>
    </lineage>
</organism>
<dbReference type="PANTHER" id="PTHR43102:SF2">
    <property type="entry name" value="GAF DOMAIN-CONTAINING PROTEIN"/>
    <property type="match status" value="1"/>
</dbReference>
<comment type="caution">
    <text evidence="3">The sequence shown here is derived from an EMBL/GenBank/DDBJ whole genome shotgun (WGS) entry which is preliminary data.</text>
</comment>
<accession>A0A4Y9QY69</accession>
<evidence type="ECO:0000256" key="1">
    <source>
        <dbReference type="SAM" id="MobiDB-lite"/>
    </source>
</evidence>
<dbReference type="InterPro" id="IPR019017">
    <property type="entry name" value="Sig_transdc_His_kin_a/b-loop_C"/>
</dbReference>
<dbReference type="Proteomes" id="UP000298127">
    <property type="component" value="Unassembled WGS sequence"/>
</dbReference>
<dbReference type="SMART" id="SM00065">
    <property type="entry name" value="GAF"/>
    <property type="match status" value="1"/>
</dbReference>
<dbReference type="Gene3D" id="3.30.450.40">
    <property type="match status" value="1"/>
</dbReference>
<dbReference type="SUPFAM" id="SSF55781">
    <property type="entry name" value="GAF domain-like"/>
    <property type="match status" value="1"/>
</dbReference>
<name>A0A4Y9QY69_9MICO</name>
<keyword evidence="4" id="KW-1185">Reference proteome</keyword>
<dbReference type="EMBL" id="SPQZ01000004">
    <property type="protein sequence ID" value="TFV96768.1"/>
    <property type="molecule type" value="Genomic_DNA"/>
</dbReference>
<dbReference type="Gene3D" id="3.40.50.1110">
    <property type="entry name" value="SGNH hydrolase"/>
    <property type="match status" value="1"/>
</dbReference>
<dbReference type="PANTHER" id="PTHR43102">
    <property type="entry name" value="SLR1143 PROTEIN"/>
    <property type="match status" value="1"/>
</dbReference>
<dbReference type="InterPro" id="IPR029016">
    <property type="entry name" value="GAF-like_dom_sf"/>
</dbReference>
<dbReference type="Pfam" id="PF01590">
    <property type="entry name" value="GAF"/>
    <property type="match status" value="1"/>
</dbReference>
<dbReference type="SUPFAM" id="SSF52266">
    <property type="entry name" value="SGNH hydrolase"/>
    <property type="match status" value="1"/>
</dbReference>
<proteinExistence type="predicted"/>
<dbReference type="GO" id="GO:0005524">
    <property type="term" value="F:ATP binding"/>
    <property type="evidence" value="ECO:0007669"/>
    <property type="project" value="InterPro"/>
</dbReference>
<gene>
    <name evidence="3" type="ORF">E4M00_11875</name>
</gene>
<dbReference type="CDD" id="cd01836">
    <property type="entry name" value="FeeA_FeeB_like"/>
    <property type="match status" value="1"/>
</dbReference>
<feature type="domain" description="ABL" evidence="2">
    <location>
        <begin position="168"/>
        <end position="269"/>
    </location>
</feature>
<evidence type="ECO:0000313" key="4">
    <source>
        <dbReference type="Proteomes" id="UP000298127"/>
    </source>
</evidence>
<evidence type="ECO:0000259" key="2">
    <source>
        <dbReference type="PROSITE" id="PS51426"/>
    </source>
</evidence>
<dbReference type="GO" id="GO:0005886">
    <property type="term" value="C:plasma membrane"/>
    <property type="evidence" value="ECO:0007669"/>
    <property type="project" value="InterPro"/>
</dbReference>
<sequence length="505" mass="54083">MRQGYRTGGCPGEPDETGRLAAIRPTTPDKSATATATEGWESWRFPPRAAHVMYGPGGTSRLVSAGRGSAREAPMFGPIHRLVMRSAVALWLNWSQNSWRLMVVAHDSPHVHAPGTDPDRILVTGDGASAGVGVLTHDLGLPGYLARSVTGLTGRATDADIVVTTTMTTSGCLEAISGLQLSRFDVILLSLGGNEALSFANPRQWAADTTRLLDYLDQAAPAATKRIVLSIPYFGSMTRFPKLLAGPTDRYASKLNAITERIVAGRPNVTFLAFTPGEGNEADGAHSYAQWARHLAPAVSKQLQPRGSSSCRNAPVEEASRQRALDELGILNMQADAEIDRLAASARDLFGVPYAAVTLIDNGRQAMVAAIGMDGRDLPRSESFCNVTIRRPQSLAIVDAQRDSRYSAYDVVEGEPRIRFYAGYPIESPSGHRIGALCVMGVQPRAFSDHDSALLRQIAQRVQERLWALSEENAGSDVPPPTAPAVPVAGHVPVRVPSTTVVAPI</sequence>
<feature type="compositionally biased region" description="Gly residues" evidence="1">
    <location>
        <begin position="1"/>
        <end position="11"/>
    </location>
</feature>
<dbReference type="GO" id="GO:0006355">
    <property type="term" value="P:regulation of DNA-templated transcription"/>
    <property type="evidence" value="ECO:0007669"/>
    <property type="project" value="InterPro"/>
</dbReference>